<dbReference type="Proteomes" id="UP000663841">
    <property type="component" value="Unassembled WGS sequence"/>
</dbReference>
<organism evidence="1 2">
    <name type="scientific">Rhizoctonia solani</name>
    <dbReference type="NCBI Taxonomy" id="456999"/>
    <lineage>
        <taxon>Eukaryota</taxon>
        <taxon>Fungi</taxon>
        <taxon>Dikarya</taxon>
        <taxon>Basidiomycota</taxon>
        <taxon>Agaricomycotina</taxon>
        <taxon>Agaricomycetes</taxon>
        <taxon>Cantharellales</taxon>
        <taxon>Ceratobasidiaceae</taxon>
        <taxon>Rhizoctonia</taxon>
    </lineage>
</organism>
<proteinExistence type="predicted"/>
<dbReference type="AlphaFoldDB" id="A0A8H2X8V6"/>
<protein>
    <submittedName>
        <fullName evidence="1">Uncharacterized protein</fullName>
    </submittedName>
</protein>
<reference evidence="1" key="1">
    <citation type="submission" date="2021-01" db="EMBL/GenBank/DDBJ databases">
        <authorList>
            <person name="Kaushik A."/>
        </authorList>
    </citation>
    <scope>NUCLEOTIDE SEQUENCE</scope>
    <source>
        <strain evidence="1">AG3-T5</strain>
    </source>
</reference>
<evidence type="ECO:0000313" key="1">
    <source>
        <dbReference type="EMBL" id="CAE6420594.1"/>
    </source>
</evidence>
<sequence>MSVKSSFSFGDDCAGSDISITRAESCITSAMALAARTDELSAWAHEAKLDLVIKTVIPSGTVFEPIRNLQAASTKFPDWLKTPDSPEYGFLAPNHRKWRDRLCSTLQQSGFCYSFGRNWEADLPYAVLTIFPICHHLEAARLSNRDGAERLLRLPDCTTDRAKVATTTVDGAIAIRVVDFEQYVSNLDLQHAASAIFKNLFSGENQMKMAMVSALHQKKVLGTRTQFVFGIFQYNRDFFQVNAGCWIIKIYRVGRFSLQSPAALVQFYILLREIKQLARLSPVLASLGQWDTDDRINSFSQSVGSYDFNSGDDPQVDIS</sequence>
<name>A0A8H2X8V6_9AGAM</name>
<comment type="caution">
    <text evidence="1">The sequence shown here is derived from an EMBL/GenBank/DDBJ whole genome shotgun (WGS) entry which is preliminary data.</text>
</comment>
<accession>A0A8H2X8V6</accession>
<evidence type="ECO:0000313" key="2">
    <source>
        <dbReference type="Proteomes" id="UP000663841"/>
    </source>
</evidence>
<gene>
    <name evidence="1" type="ORF">RDB_LOCUS42656</name>
</gene>
<dbReference type="EMBL" id="CAJMWW010000074">
    <property type="protein sequence ID" value="CAE6420594.1"/>
    <property type="molecule type" value="Genomic_DNA"/>
</dbReference>